<evidence type="ECO:0000313" key="2">
    <source>
        <dbReference type="EMBL" id="KAK6987911.1"/>
    </source>
</evidence>
<protein>
    <submittedName>
        <fullName evidence="2">Uncharacterized protein</fullName>
    </submittedName>
</protein>
<accession>A0AAV9ZNM3</accession>
<organism evidence="2 3">
    <name type="scientific">Favolaschia claudopus</name>
    <dbReference type="NCBI Taxonomy" id="2862362"/>
    <lineage>
        <taxon>Eukaryota</taxon>
        <taxon>Fungi</taxon>
        <taxon>Dikarya</taxon>
        <taxon>Basidiomycota</taxon>
        <taxon>Agaricomycotina</taxon>
        <taxon>Agaricomycetes</taxon>
        <taxon>Agaricomycetidae</taxon>
        <taxon>Agaricales</taxon>
        <taxon>Marasmiineae</taxon>
        <taxon>Mycenaceae</taxon>
        <taxon>Favolaschia</taxon>
    </lineage>
</organism>
<keyword evidence="3" id="KW-1185">Reference proteome</keyword>
<gene>
    <name evidence="2" type="ORF">R3P38DRAFT_3229758</name>
</gene>
<dbReference type="EMBL" id="JAWWNJ010000127">
    <property type="protein sequence ID" value="KAK6987911.1"/>
    <property type="molecule type" value="Genomic_DNA"/>
</dbReference>
<dbReference type="AlphaFoldDB" id="A0AAV9ZNM3"/>
<feature type="region of interest" description="Disordered" evidence="1">
    <location>
        <begin position="17"/>
        <end position="96"/>
    </location>
</feature>
<evidence type="ECO:0000256" key="1">
    <source>
        <dbReference type="SAM" id="MobiDB-lite"/>
    </source>
</evidence>
<feature type="compositionally biased region" description="Pro residues" evidence="1">
    <location>
        <begin position="34"/>
        <end position="55"/>
    </location>
</feature>
<proteinExistence type="predicted"/>
<feature type="compositionally biased region" description="Low complexity" evidence="1">
    <location>
        <begin position="56"/>
        <end position="68"/>
    </location>
</feature>
<dbReference type="Proteomes" id="UP001362999">
    <property type="component" value="Unassembled WGS sequence"/>
</dbReference>
<sequence length="96" mass="9738">MTSELHIRSTDTADVLLVSCLPPPPTTTTTPAPASEPLPPSPSSSPLPPPLPLPPSASTATTTAGALSIVDTKEEEVTSELGQCSDLSDGSITDPF</sequence>
<name>A0AAV9ZNM3_9AGAR</name>
<feature type="compositionally biased region" description="Polar residues" evidence="1">
    <location>
        <begin position="80"/>
        <end position="96"/>
    </location>
</feature>
<evidence type="ECO:0000313" key="3">
    <source>
        <dbReference type="Proteomes" id="UP001362999"/>
    </source>
</evidence>
<reference evidence="2 3" key="1">
    <citation type="journal article" date="2024" name="J Genomics">
        <title>Draft genome sequencing and assembly of Favolaschia claudopus CIRM-BRFM 2984 isolated from oak limbs.</title>
        <authorList>
            <person name="Navarro D."/>
            <person name="Drula E."/>
            <person name="Chaduli D."/>
            <person name="Cazenave R."/>
            <person name="Ahrendt S."/>
            <person name="Wang J."/>
            <person name="Lipzen A."/>
            <person name="Daum C."/>
            <person name="Barry K."/>
            <person name="Grigoriev I.V."/>
            <person name="Favel A."/>
            <person name="Rosso M.N."/>
            <person name="Martin F."/>
        </authorList>
    </citation>
    <scope>NUCLEOTIDE SEQUENCE [LARGE SCALE GENOMIC DNA]</scope>
    <source>
        <strain evidence="2 3">CIRM-BRFM 2984</strain>
    </source>
</reference>
<comment type="caution">
    <text evidence="2">The sequence shown here is derived from an EMBL/GenBank/DDBJ whole genome shotgun (WGS) entry which is preliminary data.</text>
</comment>